<reference evidence="2" key="2">
    <citation type="submission" date="2021-07" db="EMBL/GenBank/DDBJ databases">
        <title>Giant CbK-like Caulobacter bacteriophages have genetically divergent genomes.</title>
        <authorList>
            <person name="Wilson K."/>
            <person name="Ely B."/>
        </authorList>
    </citation>
    <scope>NUCLEOTIDE SEQUENCE</scope>
</reference>
<name>A0A385EGC6_9CAUD</name>
<accession>A0A385EGC6</accession>
<keyword evidence="3" id="KW-1185">Reference proteome</keyword>
<evidence type="ECO:0000313" key="3">
    <source>
        <dbReference type="Proteomes" id="UP000259683"/>
    </source>
</evidence>
<organism evidence="2 3">
    <name type="scientific">Caulobacter phage CcrSC</name>
    <dbReference type="NCBI Taxonomy" id="2283272"/>
    <lineage>
        <taxon>Viruses</taxon>
        <taxon>Duplodnaviria</taxon>
        <taxon>Heunggongvirae</taxon>
        <taxon>Uroviricota</taxon>
        <taxon>Caudoviricetes</taxon>
        <taxon>Jeanschmidtviridae</taxon>
        <taxon>Bertelyvirus</taxon>
        <taxon>Bertelyvirus SC</taxon>
    </lineage>
</organism>
<feature type="region of interest" description="Disordered" evidence="1">
    <location>
        <begin position="1"/>
        <end position="21"/>
    </location>
</feature>
<reference evidence="2" key="1">
    <citation type="submission" date="2018-07" db="EMBL/GenBank/DDBJ databases">
        <authorList>
            <person name="Wilson K.M."/>
            <person name="Ely B."/>
        </authorList>
    </citation>
    <scope>NUCLEOTIDE SEQUENCE</scope>
</reference>
<evidence type="ECO:0000313" key="2">
    <source>
        <dbReference type="EMBL" id="AXQ69819.1"/>
    </source>
</evidence>
<proteinExistence type="predicted"/>
<feature type="region of interest" description="Disordered" evidence="1">
    <location>
        <begin position="48"/>
        <end position="71"/>
    </location>
</feature>
<gene>
    <name evidence="2" type="ORF">CcrSC_gp237c</name>
</gene>
<sequence length="147" mass="16001">MTFTKKKGWKVSGRRDTVRGGPKLVKRRAKDNPLAVVPEEVKVQAKLVNSSGAPVEGPIGRNTSPAPPRDRRVPVAEIDGLLVKTITVLGDTDLSKAEITRRGGASSTTLRNWTDYRTRRPLVSTLNATLKACGYKLAILDPEGKEL</sequence>
<dbReference type="Proteomes" id="UP000259683">
    <property type="component" value="Segment"/>
</dbReference>
<dbReference type="EMBL" id="MH588547">
    <property type="protein sequence ID" value="AXQ69819.1"/>
    <property type="molecule type" value="Genomic_DNA"/>
</dbReference>
<evidence type="ECO:0000256" key="1">
    <source>
        <dbReference type="SAM" id="MobiDB-lite"/>
    </source>
</evidence>
<protein>
    <submittedName>
        <fullName evidence="2">Uncharacterized protein</fullName>
    </submittedName>
</protein>